<evidence type="ECO:0000313" key="1">
    <source>
        <dbReference type="EMBL" id="KAL1241284.1"/>
    </source>
</evidence>
<dbReference type="EMBL" id="JBEUSY010000251">
    <property type="protein sequence ID" value="KAL1241284.1"/>
    <property type="molecule type" value="Genomic_DNA"/>
</dbReference>
<evidence type="ECO:0000313" key="2">
    <source>
        <dbReference type="Proteomes" id="UP001558632"/>
    </source>
</evidence>
<reference evidence="1 2" key="1">
    <citation type="submission" date="2024-07" db="EMBL/GenBank/DDBJ databases">
        <title>Enhanced genomic and transcriptomic resources for Trichinella pseudospiralis and T. spiralis underpin the discovery of pronounced molecular differences between stages and species.</title>
        <authorList>
            <person name="Pasi K.K."/>
            <person name="La Rosa G."/>
            <person name="Gomez-Morales M.A."/>
            <person name="Tosini F."/>
            <person name="Sumanam S."/>
            <person name="Young N.D."/>
            <person name="Chang B.C."/>
            <person name="Robin G.B."/>
        </authorList>
    </citation>
    <scope>NUCLEOTIDE SEQUENCE [LARGE SCALE GENOMIC DNA]</scope>
    <source>
        <strain evidence="1">ISS534</strain>
    </source>
</reference>
<proteinExistence type="predicted"/>
<sequence>MHFAASSSAQYASQQAMSAGQSWNGYKIQPAPPAIGGYGQASKPSFPAAHLGGFPIPLQQQQIQHDQLVSQNIASDEFGRGPEKPLVFVPPQPIVPYSNSIVEEPSIPVVPGSYGGVPSPAYGLSTAVPLLAPYKNLKMQKATN</sequence>
<organism evidence="1 2">
    <name type="scientific">Trichinella spiralis</name>
    <name type="common">Trichina worm</name>
    <dbReference type="NCBI Taxonomy" id="6334"/>
    <lineage>
        <taxon>Eukaryota</taxon>
        <taxon>Metazoa</taxon>
        <taxon>Ecdysozoa</taxon>
        <taxon>Nematoda</taxon>
        <taxon>Enoplea</taxon>
        <taxon>Dorylaimia</taxon>
        <taxon>Trichinellida</taxon>
        <taxon>Trichinellidae</taxon>
        <taxon>Trichinella</taxon>
    </lineage>
</organism>
<gene>
    <name evidence="1" type="ORF">TSPI_10367</name>
</gene>
<comment type="caution">
    <text evidence="1">The sequence shown here is derived from an EMBL/GenBank/DDBJ whole genome shotgun (WGS) entry which is preliminary data.</text>
</comment>
<keyword evidence="1" id="KW-0675">Receptor</keyword>
<dbReference type="Proteomes" id="UP001558632">
    <property type="component" value="Unassembled WGS sequence"/>
</dbReference>
<accession>A0ABR3KLL5</accession>
<protein>
    <submittedName>
        <fullName evidence="1">Estrogen receptor</fullName>
    </submittedName>
</protein>
<keyword evidence="2" id="KW-1185">Reference proteome</keyword>
<name>A0ABR3KLL5_TRISP</name>